<dbReference type="InterPro" id="IPR015424">
    <property type="entry name" value="PyrdxlP-dep_Trfase"/>
</dbReference>
<dbReference type="AlphaFoldDB" id="A0A382AU48"/>
<dbReference type="Gene3D" id="3.40.640.10">
    <property type="entry name" value="Type I PLP-dependent aspartate aminotransferase-like (Major domain)"/>
    <property type="match status" value="1"/>
</dbReference>
<dbReference type="PANTHER" id="PTHR30244:SF34">
    <property type="entry name" value="DTDP-4-AMINO-4,6-DIDEOXYGALACTOSE TRANSAMINASE"/>
    <property type="match status" value="1"/>
</dbReference>
<dbReference type="CDD" id="cd00616">
    <property type="entry name" value="AHBA_syn"/>
    <property type="match status" value="1"/>
</dbReference>
<dbReference type="PANTHER" id="PTHR30244">
    <property type="entry name" value="TRANSAMINASE"/>
    <property type="match status" value="1"/>
</dbReference>
<protein>
    <submittedName>
        <fullName evidence="1">Uncharacterized protein</fullName>
    </submittedName>
</protein>
<feature type="non-terminal residue" evidence="1">
    <location>
        <position position="351"/>
    </location>
</feature>
<proteinExistence type="predicted"/>
<dbReference type="EMBL" id="UINC01026857">
    <property type="protein sequence ID" value="SVB05066.1"/>
    <property type="molecule type" value="Genomic_DNA"/>
</dbReference>
<accession>A0A382AU48</accession>
<dbReference type="PIRSF" id="PIRSF000390">
    <property type="entry name" value="PLP_StrS"/>
    <property type="match status" value="1"/>
</dbReference>
<dbReference type="SUPFAM" id="SSF53383">
    <property type="entry name" value="PLP-dependent transferases"/>
    <property type="match status" value="1"/>
</dbReference>
<dbReference type="GO" id="GO:0008483">
    <property type="term" value="F:transaminase activity"/>
    <property type="evidence" value="ECO:0007669"/>
    <property type="project" value="TreeGrafter"/>
</dbReference>
<dbReference type="Pfam" id="PF01041">
    <property type="entry name" value="DegT_DnrJ_EryC1"/>
    <property type="match status" value="1"/>
</dbReference>
<dbReference type="Gene3D" id="3.90.1150.10">
    <property type="entry name" value="Aspartate Aminotransferase, domain 1"/>
    <property type="match status" value="1"/>
</dbReference>
<organism evidence="1">
    <name type="scientific">marine metagenome</name>
    <dbReference type="NCBI Taxonomy" id="408172"/>
    <lineage>
        <taxon>unclassified sequences</taxon>
        <taxon>metagenomes</taxon>
        <taxon>ecological metagenomes</taxon>
    </lineage>
</organism>
<reference evidence="1" key="1">
    <citation type="submission" date="2018-05" db="EMBL/GenBank/DDBJ databases">
        <authorList>
            <person name="Lanie J.A."/>
            <person name="Ng W.-L."/>
            <person name="Kazmierczak K.M."/>
            <person name="Andrzejewski T.M."/>
            <person name="Davidsen T.M."/>
            <person name="Wayne K.J."/>
            <person name="Tettelin H."/>
            <person name="Glass J.I."/>
            <person name="Rusch D."/>
            <person name="Podicherti R."/>
            <person name="Tsui H.-C.T."/>
            <person name="Winkler M.E."/>
        </authorList>
    </citation>
    <scope>NUCLEOTIDE SEQUENCE</scope>
</reference>
<gene>
    <name evidence="1" type="ORF">METZ01_LOCUS157920</name>
</gene>
<sequence length="351" mass="39124">MTSLDKPEREKLPWWEPVFGSEEKDLLEQVIDSTFLNDGRIVKRLESELADMLECAHVIAVTSGTAAIYLSLKALGIGINDEVIVPAMTYIATANAVSMTGARVKLVDVSPESLCIDVNRIKEAVNSRTKAIIPVHISGRGANMKKIMALAGEKNLVVIEDAAEALKSRHQGKYLGTWGHTGCFSLSPFKAITSGQGGFITTNSDTLHQKLRKLKNQGLLGPATGGADFHEEIGFNFKYTDLQAAVSLGQLHDLERRLKRMRQIYDLYHQQLKDCPQVRLPACQPQEVQLWTDMLVEDRRGLAQFLGEQGIDCRPFWYPIHDEPPYQVDRAVQHFPISSKIAYQALWLPSA</sequence>
<name>A0A382AU48_9ZZZZ</name>
<evidence type="ECO:0000313" key="1">
    <source>
        <dbReference type="EMBL" id="SVB05066.1"/>
    </source>
</evidence>
<dbReference type="GO" id="GO:0000271">
    <property type="term" value="P:polysaccharide biosynthetic process"/>
    <property type="evidence" value="ECO:0007669"/>
    <property type="project" value="TreeGrafter"/>
</dbReference>
<dbReference type="GO" id="GO:0030170">
    <property type="term" value="F:pyridoxal phosphate binding"/>
    <property type="evidence" value="ECO:0007669"/>
    <property type="project" value="TreeGrafter"/>
</dbReference>
<dbReference type="InterPro" id="IPR015422">
    <property type="entry name" value="PyrdxlP-dep_Trfase_small"/>
</dbReference>
<dbReference type="InterPro" id="IPR000653">
    <property type="entry name" value="DegT/StrS_aminotransferase"/>
</dbReference>
<dbReference type="InterPro" id="IPR015421">
    <property type="entry name" value="PyrdxlP-dep_Trfase_major"/>
</dbReference>